<evidence type="ECO:0000259" key="8">
    <source>
        <dbReference type="SMART" id="SM00359"/>
    </source>
</evidence>
<evidence type="ECO:0000256" key="3">
    <source>
        <dbReference type="ARBA" id="ARBA00022679"/>
    </source>
</evidence>
<reference evidence="9" key="1">
    <citation type="submission" date="2021-04" db="EMBL/GenBank/DDBJ databases">
        <title>Genomic insights into ecological role and evolution of a novel Thermoplasmata order Candidatus Sysuiplasmatales.</title>
        <authorList>
            <person name="Yuan Y."/>
        </authorList>
    </citation>
    <scope>NUCLEOTIDE SEQUENCE</scope>
    <source>
        <strain evidence="10">TUT19-bin139</strain>
        <strain evidence="9">YP2-bin.285</strain>
    </source>
</reference>
<comment type="caution">
    <text evidence="9">The sequence shown here is derived from an EMBL/GenBank/DDBJ whole genome shotgun (WGS) entry which is preliminary data.</text>
</comment>
<dbReference type="InterPro" id="IPR050076">
    <property type="entry name" value="ArchSynthase1/Queuine_TRR"/>
</dbReference>
<keyword evidence="4 7" id="KW-0819">tRNA processing</keyword>
<keyword evidence="3 7" id="KW-0808">Transferase</keyword>
<dbReference type="HAMAP" id="MF_01634">
    <property type="entry name" value="TgtA_arch"/>
    <property type="match status" value="1"/>
</dbReference>
<evidence type="ECO:0000256" key="2">
    <source>
        <dbReference type="ARBA" id="ARBA00022676"/>
    </source>
</evidence>
<evidence type="ECO:0000256" key="7">
    <source>
        <dbReference type="HAMAP-Rule" id="MF_01634"/>
    </source>
</evidence>
<dbReference type="PROSITE" id="PS50890">
    <property type="entry name" value="PUA"/>
    <property type="match status" value="1"/>
</dbReference>
<dbReference type="Gene3D" id="2.30.130.10">
    <property type="entry name" value="PUA domain"/>
    <property type="match status" value="1"/>
</dbReference>
<dbReference type="NCBIfam" id="TIGR00449">
    <property type="entry name" value="tgt_general"/>
    <property type="match status" value="1"/>
</dbReference>
<dbReference type="InterPro" id="IPR015947">
    <property type="entry name" value="PUA-like_sf"/>
</dbReference>
<dbReference type="GO" id="GO:0008270">
    <property type="term" value="F:zinc ion binding"/>
    <property type="evidence" value="ECO:0007669"/>
    <property type="project" value="UniProtKB-UniRule"/>
</dbReference>
<dbReference type="InterPro" id="IPR002616">
    <property type="entry name" value="tRNA_ribo_trans-like"/>
</dbReference>
<comment type="function">
    <text evidence="7">Exchanges the guanine residue with 7-cyano-7-deazaguanine (preQ0) at position 15 in the dihydrouridine loop (D-loop) of archaeal tRNAs.</text>
</comment>
<dbReference type="SUPFAM" id="SSF88697">
    <property type="entry name" value="PUA domain-like"/>
    <property type="match status" value="1"/>
</dbReference>
<dbReference type="SUPFAM" id="SSF88802">
    <property type="entry name" value="Pre-PUA domain"/>
    <property type="match status" value="1"/>
</dbReference>
<dbReference type="GO" id="GO:0002099">
    <property type="term" value="P:tRNA wobble guanine modification"/>
    <property type="evidence" value="ECO:0007669"/>
    <property type="project" value="TreeGrafter"/>
</dbReference>
<feature type="binding site" evidence="7">
    <location>
        <position position="126"/>
    </location>
    <ligand>
        <name>substrate</name>
    </ligand>
</feature>
<dbReference type="CDD" id="cd21149">
    <property type="entry name" value="PUA_archaeosine_TGT"/>
    <property type="match status" value="1"/>
</dbReference>
<dbReference type="Proteomes" id="UP000716004">
    <property type="component" value="Unassembled WGS sequence"/>
</dbReference>
<comment type="pathway">
    <text evidence="1 7">tRNA modification; archaeosine-tRNA biosynthesis.</text>
</comment>
<sequence length="636" mass="70540">MDLKFQILERDGPGRICSFETRHGKVETPVLMPVINPRKMTLPVDELVRKFGAKMLITNSYIIERDGELKRRAAAGGLHSLLDFDGPIMTDSGTFQSHVYSDVDIDADEIVDFQKSIGSDILTVLDIFSEPDFSRKQAERSVDLTCERTVKAIARVEGSSIVACPVQGSLFEDLRHSAAVRLSEVGGNYFAVGGVVPLMEEGRYAELASVILSSKSGLNPAAPVHLFGCGHPLIFPLAVLLGCDIFDSASYVKYARDDRMIFPDGTYDLNEMKYNPCLCPVCTANTLKEIQSMSGDDRTGVLARHNLHVLFSEIERIREAIHEERLWDLAESRARSNPPLMEAFAVIKRYRNYIERQEPLSRRRGLEIVDALSLSRPSIENCVAKAGALRPGQSDRLALITGRKPYFTHFDFSLAREEDLAVSTPFGIIPFSLTESYPYAQSDTAWRGDTQVSLSSYISGFNYREFRIIEGKWSRRHSNVPLSFYLSLVRTVCRYQFGEAAAAALLSGDITVAFSKNTGKLRSVFDSGRHILFFRPEDGLFSLKIAGAEKIASAVPPPAMRVYCLPEAVPFVSAGKSLFSKFVSDADDSLRPGSECIVSDDTGKVIACGSALMNREEMLSFKTGIAVSIRDYHRQP</sequence>
<dbReference type="SMART" id="SM00359">
    <property type="entry name" value="PUA"/>
    <property type="match status" value="1"/>
</dbReference>
<evidence type="ECO:0000313" key="10">
    <source>
        <dbReference type="EMBL" id="MBX8643614.1"/>
    </source>
</evidence>
<dbReference type="GO" id="GO:0005737">
    <property type="term" value="C:cytoplasm"/>
    <property type="evidence" value="ECO:0007669"/>
    <property type="project" value="TreeGrafter"/>
</dbReference>
<keyword evidence="2 7" id="KW-0328">Glycosyltransferase</keyword>
<feature type="domain" description="PUA" evidence="8">
    <location>
        <begin position="560"/>
        <end position="634"/>
    </location>
</feature>
<name>A0A8J7YHR6_9ARCH</name>
<dbReference type="Pfam" id="PF14810">
    <property type="entry name" value="TGT_C2"/>
    <property type="match status" value="1"/>
</dbReference>
<comment type="cofactor">
    <cofactor evidence="7">
        <name>Zn(2+)</name>
        <dbReference type="ChEBI" id="CHEBI:29105"/>
    </cofactor>
    <text evidence="7">Binds 1 zinc ion per subunit.</text>
</comment>
<dbReference type="InterPro" id="IPR004804">
    <property type="entry name" value="TgtA"/>
</dbReference>
<dbReference type="EMBL" id="JAHEAC010000013">
    <property type="protein sequence ID" value="MBX8643614.1"/>
    <property type="molecule type" value="Genomic_DNA"/>
</dbReference>
<dbReference type="InterPro" id="IPR002478">
    <property type="entry name" value="PUA"/>
</dbReference>
<evidence type="ECO:0000256" key="4">
    <source>
        <dbReference type="ARBA" id="ARBA00022694"/>
    </source>
</evidence>
<feature type="binding site" evidence="7">
    <location>
        <position position="279"/>
    </location>
    <ligand>
        <name>Zn(2+)</name>
        <dbReference type="ChEBI" id="CHEBI:29105"/>
    </ligand>
</feature>
<dbReference type="InterPro" id="IPR036511">
    <property type="entry name" value="TGT-like_sf"/>
</dbReference>
<dbReference type="PANTHER" id="PTHR46499:SF1">
    <property type="entry name" value="QUEUINE TRNA-RIBOSYLTRANSFERASE"/>
    <property type="match status" value="1"/>
</dbReference>
<protein>
    <recommendedName>
        <fullName evidence="7">tRNA-guanine(15) transglycosylase</fullName>
        <ecNumber evidence="7">2.4.2.48</ecNumber>
    </recommendedName>
    <alternativeName>
        <fullName evidence="7">7-cyano-7-deazaguanine tRNA-ribosyltransferase</fullName>
    </alternativeName>
    <alternativeName>
        <fullName evidence="7">Archaeal tRNA-guanine transglycosylase</fullName>
    </alternativeName>
</protein>
<evidence type="ECO:0000256" key="1">
    <source>
        <dbReference type="ARBA" id="ARBA00005030"/>
    </source>
</evidence>
<dbReference type="NCBIfam" id="TIGR00432">
    <property type="entry name" value="arcsn_tRNA_tgt"/>
    <property type="match status" value="1"/>
</dbReference>
<dbReference type="GO" id="GO:0016763">
    <property type="term" value="F:pentosyltransferase activity"/>
    <property type="evidence" value="ECO:0007669"/>
    <property type="project" value="UniProtKB-UniRule"/>
</dbReference>
<dbReference type="GO" id="GO:0003723">
    <property type="term" value="F:RNA binding"/>
    <property type="evidence" value="ECO:0007669"/>
    <property type="project" value="InterPro"/>
</dbReference>
<organism evidence="9 11">
    <name type="scientific">Candidatus Sysuiplasma superficiale</name>
    <dbReference type="NCBI Taxonomy" id="2823368"/>
    <lineage>
        <taxon>Archaea</taxon>
        <taxon>Methanobacteriati</taxon>
        <taxon>Thermoplasmatota</taxon>
        <taxon>Thermoplasmata</taxon>
        <taxon>Candidatus Sysuiplasmatales</taxon>
        <taxon>Candidatus Sysuiplasmataceae</taxon>
        <taxon>Candidatus Sysuiplasma</taxon>
    </lineage>
</organism>
<dbReference type="Gene3D" id="3.20.20.105">
    <property type="entry name" value="Queuine tRNA-ribosyltransferase-like"/>
    <property type="match status" value="1"/>
</dbReference>
<dbReference type="InterPro" id="IPR029402">
    <property type="entry name" value="TGT_C2"/>
</dbReference>
<comment type="similarity">
    <text evidence="7">Belongs to the archaeosine tRNA-ribosyltransferase family.</text>
</comment>
<dbReference type="AlphaFoldDB" id="A0A8J7YHR6"/>
<evidence type="ECO:0000313" key="11">
    <source>
        <dbReference type="Proteomes" id="UP000716004"/>
    </source>
</evidence>
<keyword evidence="5 7" id="KW-0479">Metal-binding</keyword>
<dbReference type="Pfam" id="PF01472">
    <property type="entry name" value="PUA"/>
    <property type="match status" value="1"/>
</dbReference>
<dbReference type="EMBL" id="JAGVSJ010000001">
    <property type="protein sequence ID" value="MBX8631007.1"/>
    <property type="molecule type" value="Genomic_DNA"/>
</dbReference>
<dbReference type="PANTHER" id="PTHR46499">
    <property type="entry name" value="QUEUINE TRNA-RIBOSYLTRANSFERASE"/>
    <property type="match status" value="1"/>
</dbReference>
<gene>
    <name evidence="7 9" type="primary">tgtA</name>
    <name evidence="9" type="ORF">J9259_00555</name>
    <name evidence="10" type="ORF">KIY12_02650</name>
</gene>
<keyword evidence="6 7" id="KW-0862">Zinc</keyword>
<evidence type="ECO:0000256" key="6">
    <source>
        <dbReference type="ARBA" id="ARBA00022833"/>
    </source>
</evidence>
<feature type="binding site" evidence="7">
    <location>
        <position position="277"/>
    </location>
    <ligand>
        <name>Zn(2+)</name>
        <dbReference type="ChEBI" id="CHEBI:29105"/>
    </ligand>
</feature>
<proteinExistence type="inferred from homology"/>
<dbReference type="SUPFAM" id="SSF51713">
    <property type="entry name" value="tRNA-guanine transglycosylase"/>
    <property type="match status" value="1"/>
</dbReference>
<dbReference type="Proteomes" id="UP000750197">
    <property type="component" value="Unassembled WGS sequence"/>
</dbReference>
<dbReference type="Pfam" id="PF01702">
    <property type="entry name" value="TGT"/>
    <property type="match status" value="1"/>
</dbReference>
<dbReference type="InterPro" id="IPR036974">
    <property type="entry name" value="PUA_sf"/>
</dbReference>
<comment type="catalytic activity">
    <reaction evidence="7">
        <text>guanosine(15) in tRNA + 7-cyano-7-carbaguanine = 7-cyano-7-carbaguanosine(15) in tRNA + guanine</text>
        <dbReference type="Rhea" id="RHEA:43164"/>
        <dbReference type="Rhea" id="RHEA-COMP:10371"/>
        <dbReference type="Rhea" id="RHEA-COMP:10372"/>
        <dbReference type="ChEBI" id="CHEBI:16235"/>
        <dbReference type="ChEBI" id="CHEBI:45075"/>
        <dbReference type="ChEBI" id="CHEBI:74269"/>
        <dbReference type="ChEBI" id="CHEBI:82850"/>
        <dbReference type="EC" id="2.4.2.48"/>
    </reaction>
</comment>
<dbReference type="UniPathway" id="UPA00393"/>
<dbReference type="InterPro" id="IPR038250">
    <property type="entry name" value="TGT_C2_sf"/>
</dbReference>
<accession>A0A8J7YHR6</accession>
<evidence type="ECO:0000313" key="9">
    <source>
        <dbReference type="EMBL" id="MBX8631007.1"/>
    </source>
</evidence>
<feature type="active site" description="Nucleophile" evidence="7">
    <location>
        <position position="91"/>
    </location>
</feature>
<feature type="binding site" evidence="7">
    <location>
        <position position="282"/>
    </location>
    <ligand>
        <name>Zn(2+)</name>
        <dbReference type="ChEBI" id="CHEBI:29105"/>
    </ligand>
</feature>
<feature type="binding site" evidence="7">
    <location>
        <position position="194"/>
    </location>
    <ligand>
        <name>substrate</name>
    </ligand>
</feature>
<dbReference type="Gene3D" id="3.10.450.90">
    <property type="entry name" value="ArcTGT, C2 domain"/>
    <property type="match status" value="1"/>
</dbReference>
<dbReference type="EC" id="2.4.2.48" evidence="7"/>
<evidence type="ECO:0000256" key="5">
    <source>
        <dbReference type="ARBA" id="ARBA00022723"/>
    </source>
</evidence>